<proteinExistence type="predicted"/>
<feature type="region of interest" description="Disordered" evidence="1">
    <location>
        <begin position="92"/>
        <end position="120"/>
    </location>
</feature>
<dbReference type="EMBL" id="JAIPUX010000521">
    <property type="protein sequence ID" value="KAH0626619.1"/>
    <property type="molecule type" value="Genomic_DNA"/>
</dbReference>
<evidence type="ECO:0000313" key="3">
    <source>
        <dbReference type="Proteomes" id="UP000826234"/>
    </source>
</evidence>
<protein>
    <submittedName>
        <fullName evidence="2">Uncharacterized protein</fullName>
    </submittedName>
</protein>
<gene>
    <name evidence="2" type="ORF">JD844_001703</name>
</gene>
<sequence>MAEQTQAGSEMGSEGSRRDSFPVQSGTAQDPSQWATPRQEGIPRHLEAQWQEYLKIAQYPISGCGTSQLPDMTSWDDLATFDRVGSDSFRETAVNLSESQRDARQRPSAKETRQQDNGKAILSASQPSLFSQETQEPWLQSSHNPPSNLPAVLRLGDNPRIFYLNTIIHPS</sequence>
<name>A0ABQ7TAD2_PHRPL</name>
<reference evidence="2 3" key="1">
    <citation type="journal article" date="2022" name="Gigascience">
        <title>A chromosome-level genome assembly and annotation of the desert horned lizard, Phrynosoma platyrhinos, provides insight into chromosomal rearrangements among reptiles.</title>
        <authorList>
            <person name="Koochekian N."/>
            <person name="Ascanio A."/>
            <person name="Farleigh K."/>
            <person name="Card D.C."/>
            <person name="Schield D.R."/>
            <person name="Castoe T.A."/>
            <person name="Jezkova T."/>
        </authorList>
    </citation>
    <scope>NUCLEOTIDE SEQUENCE [LARGE SCALE GENOMIC DNA]</scope>
    <source>
        <strain evidence="2">NK-2021</strain>
    </source>
</reference>
<organism evidence="2 3">
    <name type="scientific">Phrynosoma platyrhinos</name>
    <name type="common">Desert horned lizard</name>
    <dbReference type="NCBI Taxonomy" id="52577"/>
    <lineage>
        <taxon>Eukaryota</taxon>
        <taxon>Metazoa</taxon>
        <taxon>Chordata</taxon>
        <taxon>Craniata</taxon>
        <taxon>Vertebrata</taxon>
        <taxon>Euteleostomi</taxon>
        <taxon>Lepidosauria</taxon>
        <taxon>Squamata</taxon>
        <taxon>Bifurcata</taxon>
        <taxon>Unidentata</taxon>
        <taxon>Episquamata</taxon>
        <taxon>Toxicofera</taxon>
        <taxon>Iguania</taxon>
        <taxon>Phrynosomatidae</taxon>
        <taxon>Phrynosomatinae</taxon>
        <taxon>Phrynosoma</taxon>
    </lineage>
</organism>
<keyword evidence="3" id="KW-1185">Reference proteome</keyword>
<accession>A0ABQ7TAD2</accession>
<feature type="compositionally biased region" description="Polar residues" evidence="1">
    <location>
        <begin position="22"/>
        <end position="36"/>
    </location>
</feature>
<evidence type="ECO:0000256" key="1">
    <source>
        <dbReference type="SAM" id="MobiDB-lite"/>
    </source>
</evidence>
<evidence type="ECO:0000313" key="2">
    <source>
        <dbReference type="EMBL" id="KAH0626619.1"/>
    </source>
</evidence>
<comment type="caution">
    <text evidence="2">The sequence shown here is derived from an EMBL/GenBank/DDBJ whole genome shotgun (WGS) entry which is preliminary data.</text>
</comment>
<feature type="region of interest" description="Disordered" evidence="1">
    <location>
        <begin position="1"/>
        <end position="43"/>
    </location>
</feature>
<dbReference type="Proteomes" id="UP000826234">
    <property type="component" value="Unassembled WGS sequence"/>
</dbReference>
<feature type="compositionally biased region" description="Basic and acidic residues" evidence="1">
    <location>
        <begin position="99"/>
        <end position="116"/>
    </location>
</feature>